<sequence length="366" mass="38051">MKAFYTLAALGFLMASSPTASAQFTVDGQATADEIGLTPGKYRPVAVYTGNHLDADRGLKALYVGCTATTLNIMLVGSAESATAGAYRALVLYLNTPGRAGAPAGVQLGGSDSNSPLYHRPTLDMQADYGFRVVVGPGANEAYFSRASYVTGTTTTPGNDTYIGASDKVGTAITAPGTLDLAGSKFAYRNSASLTANTSNSGFEIEIPLAALGTATSPVTLTSRLELFAAFVESSGTFLSEVIPQIANRTTPLGADPDFTAIDDDQYVSFRATDGLASRSAVAAGFDFYVYPNPARATATVAYKVPTGRQAVALAVYNSLGQRVRSLASTQQAGAQKFVLSGLPAGNYLVKLQIGNQTTSRMVVME</sequence>
<reference evidence="3 4" key="1">
    <citation type="submission" date="2020-11" db="EMBL/GenBank/DDBJ databases">
        <authorList>
            <person name="Kim M.K."/>
        </authorList>
    </citation>
    <scope>NUCLEOTIDE SEQUENCE [LARGE SCALE GENOMIC DNA]</scope>
    <source>
        <strain evidence="3 4">BT683</strain>
    </source>
</reference>
<dbReference type="RefSeq" id="WP_196280916.1">
    <property type="nucleotide sequence ID" value="NZ_JADQDQ010000002.1"/>
</dbReference>
<keyword evidence="1" id="KW-0732">Signal</keyword>
<dbReference type="NCBIfam" id="TIGR04183">
    <property type="entry name" value="Por_Secre_tail"/>
    <property type="match status" value="1"/>
</dbReference>
<evidence type="ECO:0000313" key="3">
    <source>
        <dbReference type="EMBL" id="MBF9236519.1"/>
    </source>
</evidence>
<keyword evidence="4" id="KW-1185">Reference proteome</keyword>
<dbReference type="EMBL" id="JADQDQ010000002">
    <property type="protein sequence ID" value="MBF9236519.1"/>
    <property type="molecule type" value="Genomic_DNA"/>
</dbReference>
<proteinExistence type="predicted"/>
<evidence type="ECO:0000313" key="4">
    <source>
        <dbReference type="Proteomes" id="UP000597617"/>
    </source>
</evidence>
<protein>
    <submittedName>
        <fullName evidence="3">T9SS type A sorting domain-containing protein</fullName>
    </submittedName>
</protein>
<evidence type="ECO:0000256" key="1">
    <source>
        <dbReference type="SAM" id="SignalP"/>
    </source>
</evidence>
<feature type="signal peptide" evidence="1">
    <location>
        <begin position="1"/>
        <end position="22"/>
    </location>
</feature>
<dbReference type="Pfam" id="PF18962">
    <property type="entry name" value="Por_Secre_tail"/>
    <property type="match status" value="1"/>
</dbReference>
<dbReference type="InterPro" id="IPR026444">
    <property type="entry name" value="Secre_tail"/>
</dbReference>
<comment type="caution">
    <text evidence="3">The sequence shown here is derived from an EMBL/GenBank/DDBJ whole genome shotgun (WGS) entry which is preliminary data.</text>
</comment>
<feature type="chain" id="PRO_5045243988" evidence="1">
    <location>
        <begin position="23"/>
        <end position="366"/>
    </location>
</feature>
<organism evidence="3 4">
    <name type="scientific">Hymenobacter jeongseonensis</name>
    <dbReference type="NCBI Taxonomy" id="2791027"/>
    <lineage>
        <taxon>Bacteria</taxon>
        <taxon>Pseudomonadati</taxon>
        <taxon>Bacteroidota</taxon>
        <taxon>Cytophagia</taxon>
        <taxon>Cytophagales</taxon>
        <taxon>Hymenobacteraceae</taxon>
        <taxon>Hymenobacter</taxon>
    </lineage>
</organism>
<gene>
    <name evidence="3" type="ORF">I2I05_03835</name>
</gene>
<evidence type="ECO:0000259" key="2">
    <source>
        <dbReference type="Pfam" id="PF18962"/>
    </source>
</evidence>
<name>A0ABS0IDT2_9BACT</name>
<feature type="domain" description="Secretion system C-terminal sorting" evidence="2">
    <location>
        <begin position="290"/>
        <end position="364"/>
    </location>
</feature>
<accession>A0ABS0IDT2</accession>
<dbReference type="Proteomes" id="UP000597617">
    <property type="component" value="Unassembled WGS sequence"/>
</dbReference>